<protein>
    <submittedName>
        <fullName evidence="1">Uncharacterized protein</fullName>
    </submittedName>
</protein>
<feature type="non-terminal residue" evidence="1">
    <location>
        <position position="1"/>
    </location>
</feature>
<name>A0A146KLQ9_9EUKA</name>
<reference evidence="1" key="1">
    <citation type="submission" date="2015-07" db="EMBL/GenBank/DDBJ databases">
        <title>Adaptation to a free-living lifestyle via gene acquisitions in the diplomonad Trepomonas sp. PC1.</title>
        <authorList>
            <person name="Xu F."/>
            <person name="Jerlstrom-Hultqvist J."/>
            <person name="Kolisko M."/>
            <person name="Simpson A.G.B."/>
            <person name="Roger A.J."/>
            <person name="Svard S.G."/>
            <person name="Andersson J.O."/>
        </authorList>
    </citation>
    <scope>NUCLEOTIDE SEQUENCE</scope>
    <source>
        <strain evidence="1">PC1</strain>
    </source>
</reference>
<organism evidence="1">
    <name type="scientific">Trepomonas sp. PC1</name>
    <dbReference type="NCBI Taxonomy" id="1076344"/>
    <lineage>
        <taxon>Eukaryota</taxon>
        <taxon>Metamonada</taxon>
        <taxon>Diplomonadida</taxon>
        <taxon>Hexamitidae</taxon>
        <taxon>Hexamitinae</taxon>
        <taxon>Trepomonas</taxon>
    </lineage>
</organism>
<dbReference type="AlphaFoldDB" id="A0A146KLQ9"/>
<sequence>YDESQEENLQIETPKKKISQERELALRHLISKQFGIKILPKELVSSFKTPSQFYDVMRIQPFLRKQGAISQLILSHMFIKDKSVRKSKINLNQTVKQQFELDQQHGHKHKTYRLISNQQYVHLMLYLKEPYCFVWAIVFKLFEDKYSITYPTKSFRVYLSQTTNIENASYVSPEFEVANTSEEQYFPLDRNAPCVRFLHLVFYGAPQVNPISNENEINLRHLYVEGIVLNNIAQLAMKARNQSRICYKMSKEALFMKIREQIRVRPAVTSIQSLEKIIDQIHIVKQQYAGRKQNQQQQYEIQSVASIDSDWYAKRM</sequence>
<dbReference type="EMBL" id="GDID01000300">
    <property type="protein sequence ID" value="JAP96306.1"/>
    <property type="molecule type" value="Transcribed_RNA"/>
</dbReference>
<proteinExistence type="predicted"/>
<evidence type="ECO:0000313" key="1">
    <source>
        <dbReference type="EMBL" id="JAP96306.1"/>
    </source>
</evidence>
<feature type="non-terminal residue" evidence="1">
    <location>
        <position position="316"/>
    </location>
</feature>
<gene>
    <name evidence="1" type="ORF">TPC1_10401</name>
</gene>
<accession>A0A146KLQ9</accession>